<reference evidence="8" key="1">
    <citation type="submission" date="2015-11" db="EMBL/GenBank/DDBJ databases">
        <title>De novo transcriptome assembly of four potential Pierce s Disease insect vectors from Arizona vineyards.</title>
        <authorList>
            <person name="Tassone E.E."/>
        </authorList>
    </citation>
    <scope>NUCLEOTIDE SEQUENCE</scope>
</reference>
<dbReference type="AlphaFoldDB" id="A0A1B6MVH2"/>
<keyword evidence="3 7" id="KW-0812">Transmembrane</keyword>
<comment type="subcellular location">
    <subcellularLocation>
        <location evidence="1 7">Membrane</location>
        <topology evidence="1 7">Multi-pass membrane protein</topology>
    </subcellularLocation>
</comment>
<feature type="transmembrane region" description="Helical" evidence="7">
    <location>
        <begin position="61"/>
        <end position="91"/>
    </location>
</feature>
<evidence type="ECO:0000256" key="7">
    <source>
        <dbReference type="RuleBase" id="RU361218"/>
    </source>
</evidence>
<sequence length="240" mass="26861">MAASEKLEKSISTIKYFLFCLDVVTFGLGVTVLGLSVWLWVEDEFSDIIDYLNISIVYLGLYIIMLKSFLVVLVSLFACAAALLENVFFLLINSIAQLVLFVVGLLGAAVLLTFTTVGSSIQSDINNSMVNYILWYPNSDWANGRLSEIQENVGCCGGSGPNDYVTRWKPLPTECRDSVTGNAFFYGCMDEVTWYLESRCYWITGLTLLLCFFHVLNAVCSFILLQAVRKEEEESGGRYK</sequence>
<feature type="transmembrane region" description="Helical" evidence="7">
    <location>
        <begin position="98"/>
        <end position="121"/>
    </location>
</feature>
<proteinExistence type="inferred from homology"/>
<dbReference type="PRINTS" id="PR00259">
    <property type="entry name" value="TMFOUR"/>
</dbReference>
<dbReference type="SUPFAM" id="SSF48652">
    <property type="entry name" value="Tetraspanin"/>
    <property type="match status" value="1"/>
</dbReference>
<evidence type="ECO:0000256" key="2">
    <source>
        <dbReference type="ARBA" id="ARBA00006840"/>
    </source>
</evidence>
<dbReference type="Pfam" id="PF00335">
    <property type="entry name" value="Tetraspanin"/>
    <property type="match status" value="1"/>
</dbReference>
<feature type="disulfide bond" evidence="6">
    <location>
        <begin position="155"/>
        <end position="188"/>
    </location>
</feature>
<accession>A0A1B6MVH2</accession>
<evidence type="ECO:0000256" key="5">
    <source>
        <dbReference type="ARBA" id="ARBA00023136"/>
    </source>
</evidence>
<dbReference type="Gene3D" id="1.10.1450.10">
    <property type="entry name" value="Tetraspanin"/>
    <property type="match status" value="1"/>
</dbReference>
<keyword evidence="4 7" id="KW-1133">Transmembrane helix</keyword>
<evidence type="ECO:0000256" key="4">
    <source>
        <dbReference type="ARBA" id="ARBA00022989"/>
    </source>
</evidence>
<feature type="transmembrane region" description="Helical" evidence="7">
    <location>
        <begin position="201"/>
        <end position="225"/>
    </location>
</feature>
<dbReference type="InterPro" id="IPR000301">
    <property type="entry name" value="Tetraspanin_animals"/>
</dbReference>
<evidence type="ECO:0000256" key="6">
    <source>
        <dbReference type="PIRSR" id="PIRSR002419-1"/>
    </source>
</evidence>
<gene>
    <name evidence="8" type="ORF">g.8383</name>
</gene>
<dbReference type="InterPro" id="IPR008952">
    <property type="entry name" value="Tetraspanin_EC2_sf"/>
</dbReference>
<comment type="similarity">
    <text evidence="2 7">Belongs to the tetraspanin (TM4SF) family.</text>
</comment>
<organism evidence="8">
    <name type="scientific">Graphocephala atropunctata</name>
    <dbReference type="NCBI Taxonomy" id="36148"/>
    <lineage>
        <taxon>Eukaryota</taxon>
        <taxon>Metazoa</taxon>
        <taxon>Ecdysozoa</taxon>
        <taxon>Arthropoda</taxon>
        <taxon>Hexapoda</taxon>
        <taxon>Insecta</taxon>
        <taxon>Pterygota</taxon>
        <taxon>Neoptera</taxon>
        <taxon>Paraneoptera</taxon>
        <taxon>Hemiptera</taxon>
        <taxon>Auchenorrhyncha</taxon>
        <taxon>Membracoidea</taxon>
        <taxon>Cicadellidae</taxon>
        <taxon>Cicadellinae</taxon>
        <taxon>Cicadellini</taxon>
        <taxon>Graphocephala</taxon>
    </lineage>
</organism>
<feature type="disulfide bond" evidence="6">
    <location>
        <begin position="156"/>
        <end position="175"/>
    </location>
</feature>
<name>A0A1B6MVH2_9HEMI</name>
<dbReference type="PIRSF" id="PIRSF002419">
    <property type="entry name" value="Tetraspanin"/>
    <property type="match status" value="1"/>
</dbReference>
<dbReference type="EMBL" id="GEBQ01000051">
    <property type="protein sequence ID" value="JAT39926.1"/>
    <property type="molecule type" value="Transcribed_RNA"/>
</dbReference>
<dbReference type="CDD" id="cd03127">
    <property type="entry name" value="tetraspanin_LEL"/>
    <property type="match status" value="1"/>
</dbReference>
<keyword evidence="6" id="KW-1015">Disulfide bond</keyword>
<evidence type="ECO:0000313" key="8">
    <source>
        <dbReference type="EMBL" id="JAT39926.1"/>
    </source>
</evidence>
<evidence type="ECO:0000256" key="3">
    <source>
        <dbReference type="ARBA" id="ARBA00022692"/>
    </source>
</evidence>
<feature type="transmembrane region" description="Helical" evidence="7">
    <location>
        <begin position="16"/>
        <end position="41"/>
    </location>
</feature>
<dbReference type="InterPro" id="IPR018499">
    <property type="entry name" value="Tetraspanin/Peripherin"/>
</dbReference>
<protein>
    <recommendedName>
        <fullName evidence="7">Tetraspanin</fullName>
    </recommendedName>
</protein>
<evidence type="ECO:0000256" key="1">
    <source>
        <dbReference type="ARBA" id="ARBA00004141"/>
    </source>
</evidence>
<keyword evidence="5 7" id="KW-0472">Membrane</keyword>
<dbReference type="GO" id="GO:0016020">
    <property type="term" value="C:membrane"/>
    <property type="evidence" value="ECO:0007669"/>
    <property type="project" value="UniProtKB-SubCell"/>
</dbReference>